<dbReference type="Pfam" id="PF08447">
    <property type="entry name" value="PAS_3"/>
    <property type="match status" value="1"/>
</dbReference>
<proteinExistence type="predicted"/>
<dbReference type="Gene3D" id="3.30.450.40">
    <property type="match status" value="1"/>
</dbReference>
<evidence type="ECO:0000256" key="2">
    <source>
        <dbReference type="SAM" id="MobiDB-lite"/>
    </source>
</evidence>
<dbReference type="InterPro" id="IPR036457">
    <property type="entry name" value="PPM-type-like_dom_sf"/>
</dbReference>
<gene>
    <name evidence="6" type="ORF">FB380_004835</name>
    <name evidence="7" type="ORF">FB380_004856</name>
    <name evidence="5" type="ORF">GCM10011589_45110</name>
</gene>
<feature type="domain" description="PAC" evidence="4">
    <location>
        <begin position="91"/>
        <end position="143"/>
    </location>
</feature>
<dbReference type="PROSITE" id="PS50112">
    <property type="entry name" value="PAS"/>
    <property type="match status" value="1"/>
</dbReference>
<dbReference type="PROSITE" id="PS50113">
    <property type="entry name" value="PAC"/>
    <property type="match status" value="1"/>
</dbReference>
<dbReference type="PANTHER" id="PTHR43156:SF2">
    <property type="entry name" value="STAGE II SPORULATION PROTEIN E"/>
    <property type="match status" value="1"/>
</dbReference>
<dbReference type="EMBL" id="JAAMPA010000010">
    <property type="protein sequence ID" value="NIH70324.1"/>
    <property type="molecule type" value="Genomic_DNA"/>
</dbReference>
<dbReference type="CDD" id="cd00130">
    <property type="entry name" value="PAS"/>
    <property type="match status" value="2"/>
</dbReference>
<dbReference type="InterPro" id="IPR003018">
    <property type="entry name" value="GAF"/>
</dbReference>
<dbReference type="SUPFAM" id="SSF55785">
    <property type="entry name" value="PYP-like sensor domain (PAS domain)"/>
    <property type="match status" value="2"/>
</dbReference>
<dbReference type="InterPro" id="IPR035965">
    <property type="entry name" value="PAS-like_dom_sf"/>
</dbReference>
<dbReference type="Pfam" id="PF07228">
    <property type="entry name" value="SpoIIE"/>
    <property type="match status" value="1"/>
</dbReference>
<dbReference type="InterPro" id="IPR013656">
    <property type="entry name" value="PAS_4"/>
</dbReference>
<keyword evidence="9" id="KW-1185">Reference proteome</keyword>
<evidence type="ECO:0000313" key="9">
    <source>
        <dbReference type="Proteomes" id="UP000648663"/>
    </source>
</evidence>
<reference evidence="5" key="1">
    <citation type="journal article" date="2014" name="Int. J. Syst. Evol. Microbiol.">
        <title>Complete genome of a new Firmicutes species belonging to the dominant human colonic microbiota ('Ruminococcus bicirculans') reveals two chromosomes and a selective capacity to utilize plant glucans.</title>
        <authorList>
            <consortium name="NISC Comparative Sequencing Program"/>
            <person name="Wegmann U."/>
            <person name="Louis P."/>
            <person name="Goesmann A."/>
            <person name="Henrissat B."/>
            <person name="Duncan S.H."/>
            <person name="Flint H.J."/>
        </authorList>
    </citation>
    <scope>NUCLEOTIDE SEQUENCE</scope>
    <source>
        <strain evidence="5">CGMCC 4.5581</strain>
    </source>
</reference>
<dbReference type="InterPro" id="IPR052016">
    <property type="entry name" value="Bact_Sigma-Reg"/>
</dbReference>
<dbReference type="Proteomes" id="UP000648663">
    <property type="component" value="Unassembled WGS sequence"/>
</dbReference>
<evidence type="ECO:0000313" key="5">
    <source>
        <dbReference type="EMBL" id="GGL83672.1"/>
    </source>
</evidence>
<dbReference type="SUPFAM" id="SSF81606">
    <property type="entry name" value="PP2C-like"/>
    <property type="match status" value="1"/>
</dbReference>
<feature type="domain" description="PAS" evidence="3">
    <location>
        <begin position="137"/>
        <end position="207"/>
    </location>
</feature>
<dbReference type="PANTHER" id="PTHR43156">
    <property type="entry name" value="STAGE II SPORULATION PROTEIN E-RELATED"/>
    <property type="match status" value="1"/>
</dbReference>
<dbReference type="RefSeq" id="WP_166757862.1">
    <property type="nucleotide sequence ID" value="NZ_BAABJU010000029.1"/>
</dbReference>
<dbReference type="InterPro" id="IPR000014">
    <property type="entry name" value="PAS"/>
</dbReference>
<dbReference type="Pfam" id="PF08448">
    <property type="entry name" value="PAS_4"/>
    <property type="match status" value="1"/>
</dbReference>
<reference evidence="9" key="2">
    <citation type="journal article" date="2019" name="Int. J. Syst. Evol. Microbiol.">
        <title>The Global Catalogue of Microorganisms (GCM) 10K type strain sequencing project: providing services to taxonomists for standard genome sequencing and annotation.</title>
        <authorList>
            <consortium name="The Broad Institute Genomics Platform"/>
            <consortium name="The Broad Institute Genome Sequencing Center for Infectious Disease"/>
            <person name="Wu L."/>
            <person name="Ma J."/>
        </authorList>
    </citation>
    <scope>NUCLEOTIDE SEQUENCE [LARGE SCALE GENOMIC DNA]</scope>
    <source>
        <strain evidence="9">CGMCC 4.5581</strain>
    </source>
</reference>
<protein>
    <submittedName>
        <fullName evidence="6">Serine phosphatase RsbU (Regulator of sigma subunit)/PAS domain-containing protein</fullName>
    </submittedName>
</protein>
<dbReference type="Pfam" id="PF01590">
    <property type="entry name" value="GAF"/>
    <property type="match status" value="1"/>
</dbReference>
<dbReference type="SMART" id="SM00331">
    <property type="entry name" value="PP2C_SIG"/>
    <property type="match status" value="1"/>
</dbReference>
<dbReference type="EMBL" id="BMMI01000012">
    <property type="protein sequence ID" value="GGL83672.1"/>
    <property type="molecule type" value="Genomic_DNA"/>
</dbReference>
<dbReference type="InterPro" id="IPR001932">
    <property type="entry name" value="PPM-type_phosphatase-like_dom"/>
</dbReference>
<evidence type="ECO:0000259" key="4">
    <source>
        <dbReference type="PROSITE" id="PS50113"/>
    </source>
</evidence>
<dbReference type="GO" id="GO:0016791">
    <property type="term" value="F:phosphatase activity"/>
    <property type="evidence" value="ECO:0007669"/>
    <property type="project" value="TreeGrafter"/>
</dbReference>
<dbReference type="Gene3D" id="3.60.40.10">
    <property type="entry name" value="PPM-type phosphatase domain"/>
    <property type="match status" value="1"/>
</dbReference>
<evidence type="ECO:0000313" key="7">
    <source>
        <dbReference type="EMBL" id="NIH70345.1"/>
    </source>
</evidence>
<sequence length="720" mass="78658">MDEPVDPLSLDVAEADRLRAELAMDAAGIGTFDWNLVTGELDWDDRLVEMFGYDPATFDRTIEGFNVRLHPGDLDRVTQALSTAIATCGDFQAIYRVCLPSGELRWISARGRTLCDPAGTAVRLLGAASDVTSQHEADQSVARVLEAMPAAFYSLDRDWAFTYVNAHAQRLLQPVSGDLVGKNIWEVFPDTIGSPFETYYRQAMNAGEHATFEAYYPPPLDGWYELLAWPNPDGLAVYFLDITTRRQEIERATAEAARAAQAAARLELLAAVTEQLAGTMQAETAVARLARLVVPTLADWCVVTLVDDEDTAGGRRTIRDVGWWHAEQSMLPVVEAYARDRIPALRDDAFLLQALQSGKQTVLERDATTRIRTVLHPGPAIEQLEQLAPESFVVLPLQARERTVGLLTLFNSAARGSFSADDLTTAGEVAARAGQALDNARLYRQQRLLAEELQHSLLTAPPEPDHAEVAVRYLPAAEAAAVGGDWYDAFLQANGATMLVIGDVAGHDITAAAAMGQLRGLLRGVATTGNPTPAQVLTRLDSSMALLDMHTLVTAAVARFEQDMDERWHGVTRMRWSNAGHLSPLVLATDGTVTDLAPARAELMLGVQPNTPRSDAVISLDRGATVLLYTDGLVERRDADLDTGIDQLKQLLRELGHLPLQQLCDQLIDRLVSGRPDDDVALVAVRLHRQDQPRPAEAGPKRLPDPIPDEPHEPKASTRS</sequence>
<dbReference type="SMART" id="SM00065">
    <property type="entry name" value="GAF"/>
    <property type="match status" value="1"/>
</dbReference>
<name>A0A846LVA4_9ACTN</name>
<reference evidence="6 8" key="3">
    <citation type="submission" date="2020-02" db="EMBL/GenBank/DDBJ databases">
        <title>Sequencing the genomes of 1000 actinobacteria strains.</title>
        <authorList>
            <person name="Klenk H.-P."/>
        </authorList>
    </citation>
    <scope>NUCLEOTIDE SEQUENCE [LARGE SCALE GENOMIC DNA]</scope>
    <source>
        <strain evidence="6 8">DSM 45201</strain>
    </source>
</reference>
<reference evidence="5" key="4">
    <citation type="submission" date="2024-05" db="EMBL/GenBank/DDBJ databases">
        <authorList>
            <person name="Sun Q."/>
            <person name="Zhou Y."/>
        </authorList>
    </citation>
    <scope>NUCLEOTIDE SEQUENCE</scope>
    <source>
        <strain evidence="5">CGMCC 4.5581</strain>
    </source>
</reference>
<dbReference type="InterPro" id="IPR029016">
    <property type="entry name" value="GAF-like_dom_sf"/>
</dbReference>
<organism evidence="6 8">
    <name type="scientific">Modestobacter marinus</name>
    <dbReference type="NCBI Taxonomy" id="477641"/>
    <lineage>
        <taxon>Bacteria</taxon>
        <taxon>Bacillati</taxon>
        <taxon>Actinomycetota</taxon>
        <taxon>Actinomycetes</taxon>
        <taxon>Geodermatophilales</taxon>
        <taxon>Geodermatophilaceae</taxon>
        <taxon>Modestobacter</taxon>
    </lineage>
</organism>
<dbReference type="InterPro" id="IPR000700">
    <property type="entry name" value="PAS-assoc_C"/>
</dbReference>
<feature type="region of interest" description="Disordered" evidence="2">
    <location>
        <begin position="687"/>
        <end position="720"/>
    </location>
</feature>
<feature type="compositionally biased region" description="Basic and acidic residues" evidence="2">
    <location>
        <begin position="688"/>
        <end position="720"/>
    </location>
</feature>
<dbReference type="EMBL" id="JAAMPA010000012">
    <property type="protein sequence ID" value="NIH70345.1"/>
    <property type="molecule type" value="Genomic_DNA"/>
</dbReference>
<comment type="caution">
    <text evidence="6">The sequence shown here is derived from an EMBL/GenBank/DDBJ whole genome shotgun (WGS) entry which is preliminary data.</text>
</comment>
<dbReference type="SMART" id="SM00091">
    <property type="entry name" value="PAS"/>
    <property type="match status" value="2"/>
</dbReference>
<evidence type="ECO:0000313" key="6">
    <source>
        <dbReference type="EMBL" id="NIH70324.1"/>
    </source>
</evidence>
<dbReference type="Gene3D" id="3.30.450.20">
    <property type="entry name" value="PAS domain"/>
    <property type="match status" value="2"/>
</dbReference>
<accession>A0A846LVA4</accession>
<dbReference type="Gene3D" id="2.10.70.100">
    <property type="match status" value="1"/>
</dbReference>
<evidence type="ECO:0000256" key="1">
    <source>
        <dbReference type="ARBA" id="ARBA00022801"/>
    </source>
</evidence>
<dbReference type="InterPro" id="IPR013655">
    <property type="entry name" value="PAS_fold_3"/>
</dbReference>
<keyword evidence="1" id="KW-0378">Hydrolase</keyword>
<evidence type="ECO:0000259" key="3">
    <source>
        <dbReference type="PROSITE" id="PS50112"/>
    </source>
</evidence>
<dbReference type="AlphaFoldDB" id="A0A846LVA4"/>
<evidence type="ECO:0000313" key="8">
    <source>
        <dbReference type="Proteomes" id="UP000552836"/>
    </source>
</evidence>
<dbReference type="SUPFAM" id="SSF55781">
    <property type="entry name" value="GAF domain-like"/>
    <property type="match status" value="1"/>
</dbReference>
<dbReference type="Proteomes" id="UP000552836">
    <property type="component" value="Unassembled WGS sequence"/>
</dbReference>